<accession>A0A4R6QYF0</accession>
<evidence type="ECO:0000313" key="1">
    <source>
        <dbReference type="EMBL" id="TDP78216.1"/>
    </source>
</evidence>
<dbReference type="AlphaFoldDB" id="A0A4R6QYF0"/>
<name>A0A4R6QYF0_9BURK</name>
<organism evidence="1 2">
    <name type="scientific">Aquabacterium commune</name>
    <dbReference type="NCBI Taxonomy" id="70586"/>
    <lineage>
        <taxon>Bacteria</taxon>
        <taxon>Pseudomonadati</taxon>
        <taxon>Pseudomonadota</taxon>
        <taxon>Betaproteobacteria</taxon>
        <taxon>Burkholderiales</taxon>
        <taxon>Aquabacterium</taxon>
    </lineage>
</organism>
<gene>
    <name evidence="1" type="ORF">EV672_12315</name>
</gene>
<proteinExistence type="predicted"/>
<protein>
    <submittedName>
        <fullName evidence="1">Uncharacterized protein</fullName>
    </submittedName>
</protein>
<reference evidence="1 2" key="1">
    <citation type="submission" date="2019-03" db="EMBL/GenBank/DDBJ databases">
        <title>Genomic Encyclopedia of Type Strains, Phase IV (KMG-IV): sequencing the most valuable type-strain genomes for metagenomic binning, comparative biology and taxonomic classification.</title>
        <authorList>
            <person name="Goeker M."/>
        </authorList>
    </citation>
    <scope>NUCLEOTIDE SEQUENCE [LARGE SCALE GENOMIC DNA]</scope>
    <source>
        <strain evidence="1 2">DSM 11901</strain>
    </source>
</reference>
<dbReference type="EMBL" id="SNXW01000023">
    <property type="protein sequence ID" value="TDP78216.1"/>
    <property type="molecule type" value="Genomic_DNA"/>
</dbReference>
<dbReference type="RefSeq" id="WP_243738766.1">
    <property type="nucleotide sequence ID" value="NZ_SNXW01000023.1"/>
</dbReference>
<comment type="caution">
    <text evidence="1">The sequence shown here is derived from an EMBL/GenBank/DDBJ whole genome shotgun (WGS) entry which is preliminary data.</text>
</comment>
<evidence type="ECO:0000313" key="2">
    <source>
        <dbReference type="Proteomes" id="UP000294593"/>
    </source>
</evidence>
<dbReference type="Proteomes" id="UP000294593">
    <property type="component" value="Unassembled WGS sequence"/>
</dbReference>
<sequence>MNSWSVGAVHEGACQVRNVRGDHVGNLKWIRGAWKFKAIGHDEVGAVVPGGGPLTDRHNTVFASLDVEQINKVLGSAFDAHPTVHEPNLSPER</sequence>
<keyword evidence="2" id="KW-1185">Reference proteome</keyword>